<comment type="caution">
    <text evidence="12">The sequence shown here is derived from an EMBL/GenBank/DDBJ whole genome shotgun (WGS) entry which is preliminary data.</text>
</comment>
<feature type="compositionally biased region" description="Basic and acidic residues" evidence="10">
    <location>
        <begin position="122"/>
        <end position="136"/>
    </location>
</feature>
<keyword evidence="13" id="KW-1185">Reference proteome</keyword>
<keyword evidence="7" id="KW-0653">Protein transport</keyword>
<keyword evidence="8 11" id="KW-1133">Transmembrane helix</keyword>
<dbReference type="GO" id="GO:0031201">
    <property type="term" value="C:SNARE complex"/>
    <property type="evidence" value="ECO:0007669"/>
    <property type="project" value="TreeGrafter"/>
</dbReference>
<organism evidence="12 13">
    <name type="scientific">Panicum miliaceum</name>
    <name type="common">Proso millet</name>
    <name type="synonym">Broomcorn millet</name>
    <dbReference type="NCBI Taxonomy" id="4540"/>
    <lineage>
        <taxon>Eukaryota</taxon>
        <taxon>Viridiplantae</taxon>
        <taxon>Streptophyta</taxon>
        <taxon>Embryophyta</taxon>
        <taxon>Tracheophyta</taxon>
        <taxon>Spermatophyta</taxon>
        <taxon>Magnoliopsida</taxon>
        <taxon>Liliopsida</taxon>
        <taxon>Poales</taxon>
        <taxon>Poaceae</taxon>
        <taxon>PACMAD clade</taxon>
        <taxon>Panicoideae</taxon>
        <taxon>Panicodae</taxon>
        <taxon>Paniceae</taxon>
        <taxon>Panicinae</taxon>
        <taxon>Panicum</taxon>
        <taxon>Panicum sect. Panicum</taxon>
    </lineage>
</organism>
<protein>
    <submittedName>
        <fullName evidence="12">Uncharacterized protein</fullName>
    </submittedName>
</protein>
<name>A0A3L6RGP6_PANMI</name>
<gene>
    <name evidence="12" type="ORF">C2845_PM13G23780</name>
</gene>
<evidence type="ECO:0000256" key="4">
    <source>
        <dbReference type="ARBA" id="ARBA00022692"/>
    </source>
</evidence>
<dbReference type="AlphaFoldDB" id="A0A3L6RGP6"/>
<keyword evidence="6" id="KW-0931">ER-Golgi transport</keyword>
<dbReference type="Proteomes" id="UP000275267">
    <property type="component" value="Unassembled WGS sequence"/>
</dbReference>
<sequence>MRLNKVEVNLRRLLEAAPRQQNQAKLVHYVTTARELLEQLGAETTPEGISSVSKAKISEYSEKIEALAARLAAPVIHSILRSAQPENENPVVEGREEEISDEKAKAEGPIALSSGLRRRSAAHVEVRPSHQDRKGDIGAPIKLDAEAQAHIEKHRKLQEDLTDEMVELARQLKESSLMMNQSVQETEKILDSTERAVEHSLASTGRATSRAAEVYSLTSKTTCFQWLLLFVMTCMFVMVVLLIRIT</sequence>
<dbReference type="InterPro" id="IPR019150">
    <property type="entry name" value="Vesicle_transport_protein_Use1"/>
</dbReference>
<reference evidence="13" key="1">
    <citation type="journal article" date="2019" name="Nat. Commun.">
        <title>The genome of broomcorn millet.</title>
        <authorList>
            <person name="Zou C."/>
            <person name="Miki D."/>
            <person name="Li D."/>
            <person name="Tang Q."/>
            <person name="Xiao L."/>
            <person name="Rajput S."/>
            <person name="Deng P."/>
            <person name="Jia W."/>
            <person name="Huang R."/>
            <person name="Zhang M."/>
            <person name="Sun Y."/>
            <person name="Hu J."/>
            <person name="Fu X."/>
            <person name="Schnable P.S."/>
            <person name="Li F."/>
            <person name="Zhang H."/>
            <person name="Feng B."/>
            <person name="Zhu X."/>
            <person name="Liu R."/>
            <person name="Schnable J.C."/>
            <person name="Zhu J.-K."/>
            <person name="Zhang H."/>
        </authorList>
    </citation>
    <scope>NUCLEOTIDE SEQUENCE [LARGE SCALE GENOMIC DNA]</scope>
</reference>
<dbReference type="Pfam" id="PF09753">
    <property type="entry name" value="Use1"/>
    <property type="match status" value="1"/>
</dbReference>
<dbReference type="PANTHER" id="PTHR13050:SF7">
    <property type="entry name" value="VESICLE TRANSPORT PROTEIN USE1"/>
    <property type="match status" value="1"/>
</dbReference>
<evidence type="ECO:0000256" key="2">
    <source>
        <dbReference type="ARBA" id="ARBA00007891"/>
    </source>
</evidence>
<dbReference type="EMBL" id="PQIB02000008">
    <property type="protein sequence ID" value="RLN03654.1"/>
    <property type="molecule type" value="Genomic_DNA"/>
</dbReference>
<evidence type="ECO:0000313" key="12">
    <source>
        <dbReference type="EMBL" id="RLN03654.1"/>
    </source>
</evidence>
<accession>A0A3L6RGP6</accession>
<dbReference type="STRING" id="4540.A0A3L6RGP6"/>
<dbReference type="GO" id="GO:0015031">
    <property type="term" value="P:protein transport"/>
    <property type="evidence" value="ECO:0007669"/>
    <property type="project" value="UniProtKB-KW"/>
</dbReference>
<feature type="region of interest" description="Disordered" evidence="10">
    <location>
        <begin position="115"/>
        <end position="137"/>
    </location>
</feature>
<keyword evidence="4 11" id="KW-0812">Transmembrane</keyword>
<dbReference type="CDD" id="cd15860">
    <property type="entry name" value="SNARE_USE1"/>
    <property type="match status" value="1"/>
</dbReference>
<proteinExistence type="inferred from homology"/>
<dbReference type="GO" id="GO:0005789">
    <property type="term" value="C:endoplasmic reticulum membrane"/>
    <property type="evidence" value="ECO:0007669"/>
    <property type="project" value="UniProtKB-SubCell"/>
</dbReference>
<dbReference type="GO" id="GO:0006890">
    <property type="term" value="P:retrograde vesicle-mediated transport, Golgi to endoplasmic reticulum"/>
    <property type="evidence" value="ECO:0007669"/>
    <property type="project" value="TreeGrafter"/>
</dbReference>
<comment type="similarity">
    <text evidence="2">Belongs to the USE1 family.</text>
</comment>
<evidence type="ECO:0000256" key="9">
    <source>
        <dbReference type="ARBA" id="ARBA00023136"/>
    </source>
</evidence>
<dbReference type="GO" id="GO:0005484">
    <property type="term" value="F:SNAP receptor activity"/>
    <property type="evidence" value="ECO:0007669"/>
    <property type="project" value="TreeGrafter"/>
</dbReference>
<evidence type="ECO:0000256" key="8">
    <source>
        <dbReference type="ARBA" id="ARBA00022989"/>
    </source>
</evidence>
<evidence type="ECO:0000313" key="13">
    <source>
        <dbReference type="Proteomes" id="UP000275267"/>
    </source>
</evidence>
<evidence type="ECO:0000256" key="5">
    <source>
        <dbReference type="ARBA" id="ARBA00022824"/>
    </source>
</evidence>
<feature type="transmembrane region" description="Helical" evidence="11">
    <location>
        <begin position="224"/>
        <end position="243"/>
    </location>
</feature>
<evidence type="ECO:0000256" key="10">
    <source>
        <dbReference type="SAM" id="MobiDB-lite"/>
    </source>
</evidence>
<evidence type="ECO:0000256" key="1">
    <source>
        <dbReference type="ARBA" id="ARBA00004163"/>
    </source>
</evidence>
<dbReference type="PANTHER" id="PTHR13050">
    <property type="entry name" value="USE1-LIKE PROTEIN"/>
    <property type="match status" value="1"/>
</dbReference>
<keyword evidence="3" id="KW-0813">Transport</keyword>
<evidence type="ECO:0000256" key="3">
    <source>
        <dbReference type="ARBA" id="ARBA00022448"/>
    </source>
</evidence>
<keyword evidence="5" id="KW-0256">Endoplasmic reticulum</keyword>
<evidence type="ECO:0000256" key="11">
    <source>
        <dbReference type="SAM" id="Phobius"/>
    </source>
</evidence>
<evidence type="ECO:0000256" key="7">
    <source>
        <dbReference type="ARBA" id="ARBA00022927"/>
    </source>
</evidence>
<comment type="subcellular location">
    <subcellularLocation>
        <location evidence="1">Endoplasmic reticulum membrane</location>
        <topology evidence="1">Single-pass type IV membrane protein</topology>
    </subcellularLocation>
</comment>
<keyword evidence="9 11" id="KW-0472">Membrane</keyword>
<evidence type="ECO:0000256" key="6">
    <source>
        <dbReference type="ARBA" id="ARBA00022892"/>
    </source>
</evidence>
<dbReference type="OrthoDB" id="4506189at2759"/>